<dbReference type="RefSeq" id="WP_139211355.1">
    <property type="nucleotide sequence ID" value="NZ_FNYY01000008.1"/>
</dbReference>
<dbReference type="AlphaFoldDB" id="A0A975WAQ9"/>
<feature type="domain" description="Anti-sigma factor NepR" evidence="1">
    <location>
        <begin position="13"/>
        <end position="47"/>
    </location>
</feature>
<dbReference type="EMBL" id="FNYY01000008">
    <property type="protein sequence ID" value="SEJ63349.1"/>
    <property type="molecule type" value="Genomic_DNA"/>
</dbReference>
<evidence type="ECO:0000313" key="2">
    <source>
        <dbReference type="EMBL" id="SEJ63349.1"/>
    </source>
</evidence>
<dbReference type="GeneID" id="80821397"/>
<proteinExistence type="predicted"/>
<evidence type="ECO:0000313" key="3">
    <source>
        <dbReference type="Proteomes" id="UP000182932"/>
    </source>
</evidence>
<reference evidence="2 3" key="1">
    <citation type="submission" date="2016-10" db="EMBL/GenBank/DDBJ databases">
        <authorList>
            <person name="Varghese N."/>
            <person name="Submissions S."/>
        </authorList>
    </citation>
    <scope>NUCLEOTIDE SEQUENCE [LARGE SCALE GENOMIC DNA]</scope>
    <source>
        <strain evidence="2 3">FF3</strain>
    </source>
</reference>
<dbReference type="Pfam" id="PF18557">
    <property type="entry name" value="NepR"/>
    <property type="match status" value="1"/>
</dbReference>
<keyword evidence="3" id="KW-1185">Reference proteome</keyword>
<dbReference type="Proteomes" id="UP000182932">
    <property type="component" value="Unassembled WGS sequence"/>
</dbReference>
<dbReference type="InterPro" id="IPR041649">
    <property type="entry name" value="NepR"/>
</dbReference>
<organism evidence="2 3">
    <name type="scientific">Marinovum algicola</name>
    <dbReference type="NCBI Taxonomy" id="42444"/>
    <lineage>
        <taxon>Bacteria</taxon>
        <taxon>Pseudomonadati</taxon>
        <taxon>Pseudomonadota</taxon>
        <taxon>Alphaproteobacteria</taxon>
        <taxon>Rhodobacterales</taxon>
        <taxon>Roseobacteraceae</taxon>
        <taxon>Marinovum</taxon>
    </lineage>
</organism>
<accession>A0A975WAQ9</accession>
<protein>
    <recommendedName>
        <fullName evidence="1">Anti-sigma factor NepR domain-containing protein</fullName>
    </recommendedName>
</protein>
<gene>
    <name evidence="2" type="ORF">SAMN04487940_10861</name>
</gene>
<comment type="caution">
    <text evidence="2">The sequence shown here is derived from an EMBL/GenBank/DDBJ whole genome shotgun (WGS) entry which is preliminary data.</text>
</comment>
<name>A0A975WAQ9_9RHOB</name>
<sequence length="51" mass="6042">MPENNNNTEDWVQNQIDSNLKRIYRQPSEGKLPDRMAQLLDQLREKEAARS</sequence>
<evidence type="ECO:0000259" key="1">
    <source>
        <dbReference type="Pfam" id="PF18557"/>
    </source>
</evidence>